<proteinExistence type="predicted"/>
<accession>A0A1T3P526</accession>
<evidence type="ECO:0000313" key="1">
    <source>
        <dbReference type="EMBL" id="OPC84051.1"/>
    </source>
</evidence>
<name>A0A1T3P526_9ACTN</name>
<dbReference type="InterPro" id="IPR023393">
    <property type="entry name" value="START-like_dom_sf"/>
</dbReference>
<dbReference type="Proteomes" id="UP000190037">
    <property type="component" value="Unassembled WGS sequence"/>
</dbReference>
<dbReference type="EMBL" id="MWQN01000001">
    <property type="protein sequence ID" value="OPC84051.1"/>
    <property type="molecule type" value="Genomic_DNA"/>
</dbReference>
<evidence type="ECO:0000313" key="2">
    <source>
        <dbReference type="Proteomes" id="UP000190037"/>
    </source>
</evidence>
<dbReference type="AlphaFoldDB" id="A0A1T3P526"/>
<comment type="caution">
    <text evidence="1">The sequence shown here is derived from an EMBL/GenBank/DDBJ whole genome shotgun (WGS) entry which is preliminary data.</text>
</comment>
<dbReference type="SUPFAM" id="SSF55961">
    <property type="entry name" value="Bet v1-like"/>
    <property type="match status" value="1"/>
</dbReference>
<gene>
    <name evidence="1" type="ORF">B4N89_26760</name>
</gene>
<reference evidence="1 2" key="1">
    <citation type="submission" date="2017-03" db="EMBL/GenBank/DDBJ databases">
        <title>Draft genome sequence of Streptomyces scabrisporus NF3, endophyte isolated from Amphipterygium adstringens.</title>
        <authorList>
            <person name="Vazquez M."/>
            <person name="Ceapa C.D."/>
            <person name="Rodriguez Luna D."/>
            <person name="Sanchez Esquivel S."/>
        </authorList>
    </citation>
    <scope>NUCLEOTIDE SEQUENCE [LARGE SCALE GENOMIC DNA]</scope>
    <source>
        <strain evidence="1 2">NF3</strain>
    </source>
</reference>
<keyword evidence="2" id="KW-1185">Reference proteome</keyword>
<evidence type="ECO:0008006" key="3">
    <source>
        <dbReference type="Google" id="ProtNLM"/>
    </source>
</evidence>
<organism evidence="1 2">
    <name type="scientific">Embleya scabrispora</name>
    <dbReference type="NCBI Taxonomy" id="159449"/>
    <lineage>
        <taxon>Bacteria</taxon>
        <taxon>Bacillati</taxon>
        <taxon>Actinomycetota</taxon>
        <taxon>Actinomycetes</taxon>
        <taxon>Kitasatosporales</taxon>
        <taxon>Streptomycetaceae</taxon>
        <taxon>Embleya</taxon>
    </lineage>
</organism>
<protein>
    <recommendedName>
        <fullName evidence="3">Polyketide cyclase / dehydrase and lipid transport</fullName>
    </recommendedName>
</protein>
<dbReference type="Gene3D" id="3.30.530.20">
    <property type="match status" value="1"/>
</dbReference>
<sequence length="180" mass="18842">MEGRPTDSSPGMVVHTRSVHIAASDDRVYLTLVDPACLPGYFPPVTEARAVAQGSWEIVVGAGASAARALVTLDTDGPATRIDWAVHGIPHRGTVVVRGGPSEVDSIVTVSVDDDEDPPDLDAELAQTHDAGDFGGSHGRTALPVDALTGAAEHRPATGDLLERALDHLRAYVESRADSH</sequence>